<organism evidence="3 4">
    <name type="scientific">Thanatephorus cucumeris (strain AG1-IB / isolate 7/3/14)</name>
    <name type="common">Lettuce bottom rot fungus</name>
    <name type="synonym">Rhizoctonia solani</name>
    <dbReference type="NCBI Taxonomy" id="1108050"/>
    <lineage>
        <taxon>Eukaryota</taxon>
        <taxon>Fungi</taxon>
        <taxon>Dikarya</taxon>
        <taxon>Basidiomycota</taxon>
        <taxon>Agaricomycotina</taxon>
        <taxon>Agaricomycetes</taxon>
        <taxon>Cantharellales</taxon>
        <taxon>Ceratobasidiaceae</taxon>
        <taxon>Rhizoctonia</taxon>
        <taxon>Rhizoctonia solani AG-1</taxon>
    </lineage>
</organism>
<evidence type="ECO:0000256" key="1">
    <source>
        <dbReference type="SAM" id="MobiDB-lite"/>
    </source>
</evidence>
<keyword evidence="2" id="KW-0472">Membrane</keyword>
<proteinExistence type="predicted"/>
<evidence type="ECO:0000313" key="4">
    <source>
        <dbReference type="Proteomes" id="UP000059188"/>
    </source>
</evidence>
<keyword evidence="2" id="KW-0812">Transmembrane</keyword>
<dbReference type="EMBL" id="LN679116">
    <property type="protein sequence ID" value="CEL54471.1"/>
    <property type="molecule type" value="Genomic_DNA"/>
</dbReference>
<sequence length="615" mass="67869">MFSILASERFLPLTCLYETHPHLLGVCRSFGEPGGRKDQAQGYINSSSCYYITMMLLALPAIWAWVLHDLVALMLFTTPVSCLGPLNQLSKHYVLISTPTVATGVYVIAHSSASTPVKRTVRSLKVSEKFLRTTTAYTHEARASSTVLPSRPRTERPGMSWCELCRTIQNLNPRTIVQPIAHSAMAWAEYRYGSRTAPLVKSVPPSFSPSPLPSPPTSITPENMPPTKITNQSRPAPATPGAYIALFFGSLVTLCTLGTLLVFYCASCSIHVHVNTVTTISSPGPIPTPIPTPSSSLPVAIHVPVFTLPPTLALPSPRTPAPSRPSTPVRIPRPRVHHHSHPCVRHLPLRRLDIGHFPSRRPPTFLIWILTAAQPRHPLVCCRHDESSRPDQHHCLCRDPEATRRVVYETSTESFVPEFRMLDEAEGKVADTLASAQKMVRAIYAQGIGGMVEVDVRVVIEGLAVDDDESEKSVNGTDRHVCRYYFVVDLPPRPISSHSASQVGTLCGLLPPIEIVPSSEARAIQYQPYIDPATQHIDPSTPSPSNAELSAYNELAYQPWVNASDPMIERPLKRKRPGGVLARRMRQGWIYREVVCEGPKLKRRRLGELGVDVGM</sequence>
<feature type="transmembrane region" description="Helical" evidence="2">
    <location>
        <begin position="92"/>
        <end position="109"/>
    </location>
</feature>
<keyword evidence="2" id="KW-1133">Transmembrane helix</keyword>
<protein>
    <submittedName>
        <fullName evidence="3">Uncharacterized protein</fullName>
    </submittedName>
</protein>
<dbReference type="OrthoDB" id="3299644at2759"/>
<keyword evidence="4" id="KW-1185">Reference proteome</keyword>
<feature type="region of interest" description="Disordered" evidence="1">
    <location>
        <begin position="314"/>
        <end position="337"/>
    </location>
</feature>
<reference evidence="3 4" key="1">
    <citation type="submission" date="2014-11" db="EMBL/GenBank/DDBJ databases">
        <authorList>
            <person name="Wibberg Daniel"/>
        </authorList>
    </citation>
    <scope>NUCLEOTIDE SEQUENCE [LARGE SCALE GENOMIC DNA]</scope>
    <source>
        <strain evidence="3">Rhizoctonia solani AG1-IB 7/3/14</strain>
    </source>
</reference>
<dbReference type="Proteomes" id="UP000059188">
    <property type="component" value="Unassembled WGS sequence"/>
</dbReference>
<feature type="transmembrane region" description="Helical" evidence="2">
    <location>
        <begin position="49"/>
        <end position="72"/>
    </location>
</feature>
<evidence type="ECO:0000256" key="2">
    <source>
        <dbReference type="SAM" id="Phobius"/>
    </source>
</evidence>
<accession>A0A0B7F8R5</accession>
<dbReference type="PRINTS" id="PR01217">
    <property type="entry name" value="PRICHEXTENSN"/>
</dbReference>
<name>A0A0B7F8R5_THACB</name>
<feature type="transmembrane region" description="Helical" evidence="2">
    <location>
        <begin position="242"/>
        <end position="264"/>
    </location>
</feature>
<evidence type="ECO:0000313" key="3">
    <source>
        <dbReference type="EMBL" id="CEL54471.1"/>
    </source>
</evidence>
<dbReference type="AlphaFoldDB" id="A0A0B7F8R5"/>
<gene>
    <name evidence="3" type="ORF">RSOLAG1IB_07074</name>
</gene>